<organism evidence="1 2">
    <name type="scientific">Microtetraspora glauca</name>
    <dbReference type="NCBI Taxonomy" id="1996"/>
    <lineage>
        <taxon>Bacteria</taxon>
        <taxon>Bacillati</taxon>
        <taxon>Actinomycetota</taxon>
        <taxon>Actinomycetes</taxon>
        <taxon>Streptosporangiales</taxon>
        <taxon>Streptosporangiaceae</taxon>
        <taxon>Microtetraspora</taxon>
    </lineage>
</organism>
<evidence type="ECO:0000313" key="2">
    <source>
        <dbReference type="Proteomes" id="UP001551675"/>
    </source>
</evidence>
<protein>
    <submittedName>
        <fullName evidence="1">YbdD/YjiX family protein</fullName>
    </submittedName>
</protein>
<dbReference type="EMBL" id="JBFALK010000005">
    <property type="protein sequence ID" value="MEV0969209.1"/>
    <property type="molecule type" value="Genomic_DNA"/>
</dbReference>
<evidence type="ECO:0000313" key="1">
    <source>
        <dbReference type="EMBL" id="MEV0969209.1"/>
    </source>
</evidence>
<proteinExistence type="predicted"/>
<reference evidence="1 2" key="1">
    <citation type="submission" date="2024-06" db="EMBL/GenBank/DDBJ databases">
        <title>The Natural Products Discovery Center: Release of the First 8490 Sequenced Strains for Exploring Actinobacteria Biosynthetic Diversity.</title>
        <authorList>
            <person name="Kalkreuter E."/>
            <person name="Kautsar S.A."/>
            <person name="Yang D."/>
            <person name="Bader C.D."/>
            <person name="Teijaro C.N."/>
            <person name="Fluegel L."/>
            <person name="Davis C.M."/>
            <person name="Simpson J.R."/>
            <person name="Lauterbach L."/>
            <person name="Steele A.D."/>
            <person name="Gui C."/>
            <person name="Meng S."/>
            <person name="Li G."/>
            <person name="Viehrig K."/>
            <person name="Ye F."/>
            <person name="Su P."/>
            <person name="Kiefer A.F."/>
            <person name="Nichols A."/>
            <person name="Cepeda A.J."/>
            <person name="Yan W."/>
            <person name="Fan B."/>
            <person name="Jiang Y."/>
            <person name="Adhikari A."/>
            <person name="Zheng C.-J."/>
            <person name="Schuster L."/>
            <person name="Cowan T.M."/>
            <person name="Smanski M.J."/>
            <person name="Chevrette M.G."/>
            <person name="De Carvalho L.P.S."/>
            <person name="Shen B."/>
        </authorList>
    </citation>
    <scope>NUCLEOTIDE SEQUENCE [LARGE SCALE GENOMIC DNA]</scope>
    <source>
        <strain evidence="1 2">NPDC050100</strain>
    </source>
</reference>
<dbReference type="Pfam" id="PF04328">
    <property type="entry name" value="Sel_put"/>
    <property type="match status" value="1"/>
</dbReference>
<dbReference type="InterPro" id="IPR007423">
    <property type="entry name" value="Sel_put"/>
</dbReference>
<dbReference type="Proteomes" id="UP001551675">
    <property type="component" value="Unassembled WGS sequence"/>
</dbReference>
<name>A0ABV3GCB8_MICGL</name>
<gene>
    <name evidence="1" type="ORF">AB0I59_11285</name>
</gene>
<comment type="caution">
    <text evidence="1">The sequence shown here is derived from an EMBL/GenBank/DDBJ whole genome shotgun (WGS) entry which is preliminary data.</text>
</comment>
<accession>A0ABV3GCB8</accession>
<sequence>MTPRSLLRFARWYVREITGVTEYDRYLDWHRAHPHMPLLSRREYERLRIDRRDADPGARCC</sequence>
<keyword evidence="2" id="KW-1185">Reference proteome</keyword>
<dbReference type="RefSeq" id="WP_358132111.1">
    <property type="nucleotide sequence ID" value="NZ_JBFALK010000005.1"/>
</dbReference>